<evidence type="ECO:0000313" key="2">
    <source>
        <dbReference type="Proteomes" id="UP001279734"/>
    </source>
</evidence>
<protein>
    <submittedName>
        <fullName evidence="1">Uncharacterized protein</fullName>
    </submittedName>
</protein>
<gene>
    <name evidence="1" type="ORF">Nepgr_032387</name>
</gene>
<dbReference type="AlphaFoldDB" id="A0AAD3TK00"/>
<accession>A0AAD3TK00</accession>
<proteinExistence type="predicted"/>
<evidence type="ECO:0000313" key="1">
    <source>
        <dbReference type="EMBL" id="GMH30544.1"/>
    </source>
</evidence>
<comment type="caution">
    <text evidence="1">The sequence shown here is derived from an EMBL/GenBank/DDBJ whole genome shotgun (WGS) entry which is preliminary data.</text>
</comment>
<dbReference type="Proteomes" id="UP001279734">
    <property type="component" value="Unassembled WGS sequence"/>
</dbReference>
<dbReference type="EMBL" id="BSYO01000038">
    <property type="protein sequence ID" value="GMH30544.1"/>
    <property type="molecule type" value="Genomic_DNA"/>
</dbReference>
<reference evidence="1" key="1">
    <citation type="submission" date="2023-05" db="EMBL/GenBank/DDBJ databases">
        <title>Nepenthes gracilis genome sequencing.</title>
        <authorList>
            <person name="Fukushima K."/>
        </authorList>
    </citation>
    <scope>NUCLEOTIDE SEQUENCE</scope>
    <source>
        <strain evidence="1">SING2019-196</strain>
    </source>
</reference>
<keyword evidence="2" id="KW-1185">Reference proteome</keyword>
<organism evidence="1 2">
    <name type="scientific">Nepenthes gracilis</name>
    <name type="common">Slender pitcher plant</name>
    <dbReference type="NCBI Taxonomy" id="150966"/>
    <lineage>
        <taxon>Eukaryota</taxon>
        <taxon>Viridiplantae</taxon>
        <taxon>Streptophyta</taxon>
        <taxon>Embryophyta</taxon>
        <taxon>Tracheophyta</taxon>
        <taxon>Spermatophyta</taxon>
        <taxon>Magnoliopsida</taxon>
        <taxon>eudicotyledons</taxon>
        <taxon>Gunneridae</taxon>
        <taxon>Pentapetalae</taxon>
        <taxon>Caryophyllales</taxon>
        <taxon>Nepenthaceae</taxon>
        <taxon>Nepenthes</taxon>
    </lineage>
</organism>
<name>A0AAD3TK00_NEPGR</name>
<sequence length="93" mass="10453">MYCVFTLADIKYRYLGVIHAPTSARFQVTHEERMGTNASAGMANVMSWTTVLDIPKCMPSRSKQMATLEPELVYARPQSKHVAGVCRHSQHRG</sequence>